<protein>
    <recommendedName>
        <fullName evidence="5">RING-type domain-containing protein</fullName>
    </recommendedName>
</protein>
<keyword evidence="2" id="KW-0732">Signal</keyword>
<dbReference type="AlphaFoldDB" id="U6H256"/>
<evidence type="ECO:0000313" key="3">
    <source>
        <dbReference type="EMBL" id="CDI84829.1"/>
    </source>
</evidence>
<feature type="compositionally biased region" description="Low complexity" evidence="1">
    <location>
        <begin position="148"/>
        <end position="160"/>
    </location>
</feature>
<gene>
    <name evidence="3" type="ORF">EPH_0013410</name>
</gene>
<evidence type="ECO:0000256" key="1">
    <source>
        <dbReference type="SAM" id="MobiDB-lite"/>
    </source>
</evidence>
<feature type="compositionally biased region" description="Pro residues" evidence="1">
    <location>
        <begin position="102"/>
        <end position="116"/>
    </location>
</feature>
<feature type="chain" id="PRO_5004670414" description="RING-type domain-containing protein" evidence="2">
    <location>
        <begin position="19"/>
        <end position="275"/>
    </location>
</feature>
<feature type="signal peptide" evidence="2">
    <location>
        <begin position="1"/>
        <end position="18"/>
    </location>
</feature>
<feature type="region of interest" description="Disordered" evidence="1">
    <location>
        <begin position="22"/>
        <end position="41"/>
    </location>
</feature>
<organism evidence="3 4">
    <name type="scientific">Eimeria praecox</name>
    <dbReference type="NCBI Taxonomy" id="51316"/>
    <lineage>
        <taxon>Eukaryota</taxon>
        <taxon>Sar</taxon>
        <taxon>Alveolata</taxon>
        <taxon>Apicomplexa</taxon>
        <taxon>Conoidasida</taxon>
        <taxon>Coccidia</taxon>
        <taxon>Eucoccidiorida</taxon>
        <taxon>Eimeriorina</taxon>
        <taxon>Eimeriidae</taxon>
        <taxon>Eimeria</taxon>
    </lineage>
</organism>
<keyword evidence="4" id="KW-1185">Reference proteome</keyword>
<dbReference type="EMBL" id="HG693080">
    <property type="protein sequence ID" value="CDI84829.1"/>
    <property type="molecule type" value="Genomic_DNA"/>
</dbReference>
<accession>U6H256</accession>
<dbReference type="VEuPathDB" id="ToxoDB:EPH_0013410"/>
<evidence type="ECO:0000256" key="2">
    <source>
        <dbReference type="SAM" id="SignalP"/>
    </source>
</evidence>
<dbReference type="OrthoDB" id="3045089at2759"/>
<dbReference type="Proteomes" id="UP000018201">
    <property type="component" value="Unassembled WGS sequence"/>
</dbReference>
<sequence>MLFAAFVSICFMANHSRSFTDDIEQRQTPTQGSRYVLPSSSSSTATATATTAATAAAAAAVGPPLMCDMKLTLERVSEHFYRIASPLDDSIQTSTEQEKGAPSPPIHTPQEGPPTGGPWQLLNGGNAEENREKRRVDNSQNQQPRDITATTTAAAAAAAADNSQNQQPRDITATTTAAAAAAAAATAAAARAAATPATAEAAAENVVDMQPEAAAATAAAAPAAAAAAAAGAPDRTPQREAELCIICCNTMASAVMLFCGHGGLCFTCAETCLHR</sequence>
<evidence type="ECO:0008006" key="5">
    <source>
        <dbReference type="Google" id="ProtNLM"/>
    </source>
</evidence>
<reference evidence="3" key="1">
    <citation type="submission" date="2013-10" db="EMBL/GenBank/DDBJ databases">
        <title>Genomic analysis of the causative agents of coccidiosis in chickens.</title>
        <authorList>
            <person name="Reid A.J."/>
            <person name="Blake D."/>
            <person name="Billington K."/>
            <person name="Browne H."/>
            <person name="Dunn M."/>
            <person name="Hung S."/>
            <person name="Kawahara F."/>
            <person name="Miranda-Saavedra D."/>
            <person name="Mourier T."/>
            <person name="Nagra H."/>
            <person name="Otto T.D."/>
            <person name="Rawlings N."/>
            <person name="Sanchez A."/>
            <person name="Sanders M."/>
            <person name="Subramaniam C."/>
            <person name="Tay Y."/>
            <person name="Dear P."/>
            <person name="Doerig C."/>
            <person name="Gruber A."/>
            <person name="Parkinson J."/>
            <person name="Shirley M."/>
            <person name="Wan K.L."/>
            <person name="Berriman M."/>
            <person name="Tomley F."/>
            <person name="Pain A."/>
        </authorList>
    </citation>
    <scope>NUCLEOTIDE SEQUENCE [LARGE SCALE GENOMIC DNA]</scope>
    <source>
        <strain evidence="3">Houghton</strain>
    </source>
</reference>
<feature type="compositionally biased region" description="Basic and acidic residues" evidence="1">
    <location>
        <begin position="128"/>
        <end position="137"/>
    </location>
</feature>
<name>U6H256_9EIME</name>
<proteinExistence type="predicted"/>
<evidence type="ECO:0000313" key="4">
    <source>
        <dbReference type="Proteomes" id="UP000018201"/>
    </source>
</evidence>
<feature type="region of interest" description="Disordered" evidence="1">
    <location>
        <begin position="87"/>
        <end position="172"/>
    </location>
</feature>
<reference evidence="3" key="2">
    <citation type="submission" date="2013-10" db="EMBL/GenBank/DDBJ databases">
        <authorList>
            <person name="Aslett M."/>
        </authorList>
    </citation>
    <scope>NUCLEOTIDE SEQUENCE [LARGE SCALE GENOMIC DNA]</scope>
    <source>
        <strain evidence="3">Houghton</strain>
    </source>
</reference>